<evidence type="ECO:0000256" key="6">
    <source>
        <dbReference type="ARBA" id="ARBA00023242"/>
    </source>
</evidence>
<dbReference type="InterPro" id="IPR035542">
    <property type="entry name" value="CRIP"/>
</dbReference>
<dbReference type="InterPro" id="IPR002130">
    <property type="entry name" value="Cyclophilin-type_PPIase_dom"/>
</dbReference>
<evidence type="ECO:0000256" key="7">
    <source>
        <dbReference type="SAM" id="MobiDB-lite"/>
    </source>
</evidence>
<gene>
    <name evidence="9" type="ORF">IEQ34_025225</name>
</gene>
<evidence type="ECO:0000256" key="4">
    <source>
        <dbReference type="ARBA" id="ARBA00023110"/>
    </source>
</evidence>
<keyword evidence="6" id="KW-0539">Nucleus</keyword>
<evidence type="ECO:0000256" key="3">
    <source>
        <dbReference type="ARBA" id="ARBA00022884"/>
    </source>
</evidence>
<dbReference type="Gene3D" id="2.40.100.10">
    <property type="entry name" value="Cyclophilin-like"/>
    <property type="match status" value="1"/>
</dbReference>
<dbReference type="EC" id="5.2.1.8" evidence="2"/>
<protein>
    <recommendedName>
        <fullName evidence="2">peptidylprolyl isomerase</fullName>
        <ecNumber evidence="2">5.2.1.8</ecNumber>
    </recommendedName>
</protein>
<keyword evidence="10" id="KW-1185">Reference proteome</keyword>
<comment type="subcellular location">
    <subcellularLocation>
        <location evidence="1">Nucleus</location>
    </subcellularLocation>
</comment>
<comment type="caution">
    <text evidence="9">The sequence shown here is derived from an EMBL/GenBank/DDBJ whole genome shotgun (WGS) entry which is preliminary data.</text>
</comment>
<feature type="domain" description="PPIase cyclophilin-type" evidence="8">
    <location>
        <begin position="6"/>
        <end position="173"/>
    </location>
</feature>
<evidence type="ECO:0000259" key="8">
    <source>
        <dbReference type="PROSITE" id="PS50072"/>
    </source>
</evidence>
<accession>A0AAV7FQ63</accession>
<dbReference type="PANTHER" id="PTHR45843">
    <property type="entry name" value="PEPTIDYL-PROLYL CIS-TRANS ISOMERASE-LIKE 4"/>
    <property type="match status" value="1"/>
</dbReference>
<dbReference type="GO" id="GO:0003755">
    <property type="term" value="F:peptidyl-prolyl cis-trans isomerase activity"/>
    <property type="evidence" value="ECO:0007669"/>
    <property type="project" value="UniProtKB-KW"/>
</dbReference>
<keyword evidence="3" id="KW-0694">RNA-binding</keyword>
<name>A0AAV7FQ63_DENCH</name>
<dbReference type="Pfam" id="PF00160">
    <property type="entry name" value="Pro_isomerase"/>
    <property type="match status" value="1"/>
</dbReference>
<keyword evidence="5" id="KW-0413">Isomerase</keyword>
<evidence type="ECO:0000313" key="10">
    <source>
        <dbReference type="Proteomes" id="UP000775213"/>
    </source>
</evidence>
<evidence type="ECO:0000256" key="1">
    <source>
        <dbReference type="ARBA" id="ARBA00004123"/>
    </source>
</evidence>
<evidence type="ECO:0000256" key="2">
    <source>
        <dbReference type="ARBA" id="ARBA00013194"/>
    </source>
</evidence>
<dbReference type="GO" id="GO:0005634">
    <property type="term" value="C:nucleus"/>
    <property type="evidence" value="ECO:0007669"/>
    <property type="project" value="UniProtKB-SubCell"/>
</dbReference>
<dbReference type="PANTHER" id="PTHR45843:SF1">
    <property type="entry name" value="PEPTIDYL-PROLYL CIS-TRANS ISOMERASE-LIKE 4"/>
    <property type="match status" value="1"/>
</dbReference>
<evidence type="ECO:0000313" key="9">
    <source>
        <dbReference type="EMBL" id="KAH0445942.1"/>
    </source>
</evidence>
<dbReference type="InterPro" id="IPR024936">
    <property type="entry name" value="Cyclophilin-type_PPIase"/>
</dbReference>
<proteinExistence type="predicted"/>
<dbReference type="PIRSF" id="PIRSF001467">
    <property type="entry name" value="Peptidylpro_ismrse"/>
    <property type="match status" value="1"/>
</dbReference>
<dbReference type="Proteomes" id="UP000775213">
    <property type="component" value="Unassembled WGS sequence"/>
</dbReference>
<dbReference type="SUPFAM" id="SSF50891">
    <property type="entry name" value="Cyclophilin-like"/>
    <property type="match status" value="1"/>
</dbReference>
<feature type="region of interest" description="Disordered" evidence="7">
    <location>
        <begin position="75"/>
        <end position="95"/>
    </location>
</feature>
<dbReference type="GO" id="GO:0003723">
    <property type="term" value="F:RNA binding"/>
    <property type="evidence" value="ECO:0007669"/>
    <property type="project" value="UniProtKB-KW"/>
</dbReference>
<keyword evidence="4" id="KW-0697">Rotamase</keyword>
<dbReference type="AlphaFoldDB" id="A0AAV7FQ63"/>
<feature type="compositionally biased region" description="Basic and acidic residues" evidence="7">
    <location>
        <begin position="83"/>
        <end position="92"/>
    </location>
</feature>
<dbReference type="EMBL" id="JAGFBR010000310">
    <property type="protein sequence ID" value="KAH0445942.1"/>
    <property type="molecule type" value="Genomic_DNA"/>
</dbReference>
<dbReference type="PROSITE" id="PS50072">
    <property type="entry name" value="CSA_PPIASE_2"/>
    <property type="match status" value="1"/>
</dbReference>
<organism evidence="9 10">
    <name type="scientific">Dendrobium chrysotoxum</name>
    <name type="common">Orchid</name>
    <dbReference type="NCBI Taxonomy" id="161865"/>
    <lineage>
        <taxon>Eukaryota</taxon>
        <taxon>Viridiplantae</taxon>
        <taxon>Streptophyta</taxon>
        <taxon>Embryophyta</taxon>
        <taxon>Tracheophyta</taxon>
        <taxon>Spermatophyta</taxon>
        <taxon>Magnoliopsida</taxon>
        <taxon>Liliopsida</taxon>
        <taxon>Asparagales</taxon>
        <taxon>Orchidaceae</taxon>
        <taxon>Epidendroideae</taxon>
        <taxon>Malaxideae</taxon>
        <taxon>Dendrobiinae</taxon>
        <taxon>Dendrobium</taxon>
    </lineage>
</organism>
<reference evidence="9 10" key="1">
    <citation type="journal article" date="2021" name="Hortic Res">
        <title>Chromosome-scale assembly of the Dendrobium chrysotoxum genome enhances the understanding of orchid evolution.</title>
        <authorList>
            <person name="Zhang Y."/>
            <person name="Zhang G.Q."/>
            <person name="Zhang D."/>
            <person name="Liu X.D."/>
            <person name="Xu X.Y."/>
            <person name="Sun W.H."/>
            <person name="Yu X."/>
            <person name="Zhu X."/>
            <person name="Wang Z.W."/>
            <person name="Zhao X."/>
            <person name="Zhong W.Y."/>
            <person name="Chen H."/>
            <person name="Yin W.L."/>
            <person name="Huang T."/>
            <person name="Niu S.C."/>
            <person name="Liu Z.J."/>
        </authorList>
    </citation>
    <scope>NUCLEOTIDE SEQUENCE [LARGE SCALE GENOMIC DNA]</scope>
    <source>
        <strain evidence="9">Lindl</strain>
    </source>
</reference>
<evidence type="ECO:0000256" key="5">
    <source>
        <dbReference type="ARBA" id="ARBA00023235"/>
    </source>
</evidence>
<dbReference type="InterPro" id="IPR029000">
    <property type="entry name" value="Cyclophilin-like_dom_sf"/>
</dbReference>
<sequence>MSVLLETSLGDLVIDLDTERCPTICENFLKLCKLYKYNYLTFFSVQKGFLAQTGDPSNSGNGGQCVWSLLEESSPQYSPSRSFRPEKLDDGRHSKRGTVSMACRKDAKGDLTAASQFFVTLGDDLDYLDDKHAPFGRVVEGDEKGGTLDQINTAFVDKDMRPMRDIRIQHVVVLDDPFQDPIGFLVRHEHHLRHLISLQLSV</sequence>